<feature type="compositionally biased region" description="Low complexity" evidence="8">
    <location>
        <begin position="2359"/>
        <end position="2372"/>
    </location>
</feature>
<keyword evidence="11" id="KW-1185">Reference proteome</keyword>
<dbReference type="SMART" id="SM00404">
    <property type="entry name" value="PTPc_motif"/>
    <property type="match status" value="1"/>
</dbReference>
<feature type="compositionally biased region" description="Polar residues" evidence="8">
    <location>
        <begin position="1059"/>
        <end position="1087"/>
    </location>
</feature>
<feature type="compositionally biased region" description="Polar residues" evidence="8">
    <location>
        <begin position="2414"/>
        <end position="2430"/>
    </location>
</feature>
<reference evidence="12" key="1">
    <citation type="submission" date="2025-08" db="UniProtKB">
        <authorList>
            <consortium name="RefSeq"/>
        </authorList>
    </citation>
    <scope>IDENTIFICATION</scope>
    <source>
        <tissue evidence="12">Whole organism</tissue>
    </source>
</reference>
<feature type="compositionally biased region" description="Polar residues" evidence="8">
    <location>
        <begin position="439"/>
        <end position="473"/>
    </location>
</feature>
<evidence type="ECO:0000256" key="4">
    <source>
        <dbReference type="ARBA" id="ARBA00022553"/>
    </source>
</evidence>
<dbReference type="Proteomes" id="UP000694843">
    <property type="component" value="Unplaced"/>
</dbReference>
<dbReference type="PANTHER" id="PTHR45983:SF2">
    <property type="entry name" value="PROTEIN-TYROSINE-PHOSPHATASE"/>
    <property type="match status" value="1"/>
</dbReference>
<dbReference type="GO" id="GO:0048666">
    <property type="term" value="P:neuron development"/>
    <property type="evidence" value="ECO:0007669"/>
    <property type="project" value="UniProtKB-ARBA"/>
</dbReference>
<feature type="region of interest" description="Disordered" evidence="8">
    <location>
        <begin position="1150"/>
        <end position="1255"/>
    </location>
</feature>
<feature type="compositionally biased region" description="Low complexity" evidence="8">
    <location>
        <begin position="2588"/>
        <end position="2601"/>
    </location>
</feature>
<feature type="region of interest" description="Disordered" evidence="8">
    <location>
        <begin position="954"/>
        <end position="979"/>
    </location>
</feature>
<feature type="compositionally biased region" description="Polar residues" evidence="8">
    <location>
        <begin position="768"/>
        <end position="777"/>
    </location>
</feature>
<dbReference type="InterPro" id="IPR016130">
    <property type="entry name" value="Tyr_Pase_AS"/>
</dbReference>
<evidence type="ECO:0000256" key="2">
    <source>
        <dbReference type="ARBA" id="ARBA00013064"/>
    </source>
</evidence>
<feature type="compositionally biased region" description="Polar residues" evidence="8">
    <location>
        <begin position="2540"/>
        <end position="2549"/>
    </location>
</feature>
<dbReference type="GO" id="GO:0005634">
    <property type="term" value="C:nucleus"/>
    <property type="evidence" value="ECO:0007669"/>
    <property type="project" value="TreeGrafter"/>
</dbReference>
<feature type="compositionally biased region" description="Low complexity" evidence="8">
    <location>
        <begin position="2319"/>
        <end position="2332"/>
    </location>
</feature>
<evidence type="ECO:0000256" key="6">
    <source>
        <dbReference type="ARBA" id="ARBA00022912"/>
    </source>
</evidence>
<feature type="region of interest" description="Disordered" evidence="8">
    <location>
        <begin position="698"/>
        <end position="743"/>
    </location>
</feature>
<dbReference type="PROSITE" id="PS50056">
    <property type="entry name" value="TYR_PHOSPHATASE_2"/>
    <property type="match status" value="1"/>
</dbReference>
<keyword evidence="3" id="KW-0963">Cytoplasm</keyword>
<evidence type="ECO:0000256" key="3">
    <source>
        <dbReference type="ARBA" id="ARBA00022490"/>
    </source>
</evidence>
<feature type="domain" description="Tyrosine specific protein phosphatases" evidence="10">
    <location>
        <begin position="217"/>
        <end position="294"/>
    </location>
</feature>
<feature type="compositionally biased region" description="Low complexity" evidence="8">
    <location>
        <begin position="1624"/>
        <end position="1638"/>
    </location>
</feature>
<feature type="region of interest" description="Disordered" evidence="8">
    <location>
        <begin position="2391"/>
        <end position="2432"/>
    </location>
</feature>
<feature type="compositionally biased region" description="Polar residues" evidence="8">
    <location>
        <begin position="2391"/>
        <end position="2402"/>
    </location>
</feature>
<feature type="region of interest" description="Disordered" evidence="8">
    <location>
        <begin position="1775"/>
        <end position="1794"/>
    </location>
</feature>
<evidence type="ECO:0000259" key="10">
    <source>
        <dbReference type="PROSITE" id="PS50056"/>
    </source>
</evidence>
<feature type="compositionally biased region" description="Low complexity" evidence="8">
    <location>
        <begin position="2164"/>
        <end position="2175"/>
    </location>
</feature>
<dbReference type="OrthoDB" id="8609993at2759"/>
<evidence type="ECO:0000256" key="5">
    <source>
        <dbReference type="ARBA" id="ARBA00022801"/>
    </source>
</evidence>
<feature type="region of interest" description="Disordered" evidence="8">
    <location>
        <begin position="1056"/>
        <end position="1104"/>
    </location>
</feature>
<feature type="compositionally biased region" description="Pro residues" evidence="8">
    <location>
        <begin position="2730"/>
        <end position="2740"/>
    </location>
</feature>
<dbReference type="InterPro" id="IPR029021">
    <property type="entry name" value="Prot-tyrosine_phosphatase-like"/>
</dbReference>
<evidence type="ECO:0000256" key="7">
    <source>
        <dbReference type="ARBA" id="ARBA00034734"/>
    </source>
</evidence>
<accession>A0A8B7PDV7</accession>
<feature type="compositionally biased region" description="Basic and acidic residues" evidence="8">
    <location>
        <begin position="408"/>
        <end position="438"/>
    </location>
</feature>
<dbReference type="KEGG" id="hazt:108680035"/>
<feature type="region of interest" description="Disordered" evidence="8">
    <location>
        <begin position="1564"/>
        <end position="1679"/>
    </location>
</feature>
<dbReference type="PROSITE" id="PS50055">
    <property type="entry name" value="TYR_PHOSPHATASE_PTP"/>
    <property type="match status" value="1"/>
</dbReference>
<proteinExistence type="inferred from homology"/>
<feature type="compositionally biased region" description="Polar residues" evidence="8">
    <location>
        <begin position="2003"/>
        <end position="2016"/>
    </location>
</feature>
<dbReference type="SMART" id="SM00194">
    <property type="entry name" value="PTPc"/>
    <property type="match status" value="1"/>
</dbReference>
<feature type="compositionally biased region" description="Basic residues" evidence="8">
    <location>
        <begin position="2188"/>
        <end position="2207"/>
    </location>
</feature>
<feature type="compositionally biased region" description="Low complexity" evidence="8">
    <location>
        <begin position="2224"/>
        <end position="2239"/>
    </location>
</feature>
<feature type="compositionally biased region" description="Low complexity" evidence="8">
    <location>
        <begin position="1398"/>
        <end position="1420"/>
    </location>
</feature>
<feature type="compositionally biased region" description="Low complexity" evidence="8">
    <location>
        <begin position="345"/>
        <end position="385"/>
    </location>
</feature>
<feature type="compositionally biased region" description="Low complexity" evidence="8">
    <location>
        <begin position="524"/>
        <end position="583"/>
    </location>
</feature>
<feature type="compositionally biased region" description="Polar residues" evidence="8">
    <location>
        <begin position="1775"/>
        <end position="1787"/>
    </location>
</feature>
<dbReference type="InterPro" id="IPR003595">
    <property type="entry name" value="Tyr_Pase_cat"/>
</dbReference>
<dbReference type="Pfam" id="PF00102">
    <property type="entry name" value="Y_phosphatase"/>
    <property type="match status" value="1"/>
</dbReference>
<dbReference type="PANTHER" id="PTHR45983">
    <property type="entry name" value="TYROSINE PHOSPHATSE N18, PUTATIVE-RELATED"/>
    <property type="match status" value="1"/>
</dbReference>
<feature type="region of interest" description="Disordered" evidence="8">
    <location>
        <begin position="1803"/>
        <end position="1850"/>
    </location>
</feature>
<protein>
    <recommendedName>
        <fullName evidence="2">protein-tyrosine-phosphatase</fullName>
        <ecNumber evidence="2">3.1.3.48</ecNumber>
    </recommendedName>
</protein>
<name>A0A8B7PDV7_HYAAZ</name>
<dbReference type="GO" id="GO:0005737">
    <property type="term" value="C:cytoplasm"/>
    <property type="evidence" value="ECO:0007669"/>
    <property type="project" value="UniProtKB-SubCell"/>
</dbReference>
<feature type="compositionally biased region" description="Polar residues" evidence="8">
    <location>
        <begin position="2619"/>
        <end position="2631"/>
    </location>
</feature>
<gene>
    <name evidence="12" type="primary">LOC108680035</name>
</gene>
<dbReference type="PROSITE" id="PS00383">
    <property type="entry name" value="TYR_PHOSPHATASE_1"/>
    <property type="match status" value="1"/>
</dbReference>
<dbReference type="InterPro" id="IPR047170">
    <property type="entry name" value="PTN12/18/22"/>
</dbReference>
<feature type="region of interest" description="Disordered" evidence="8">
    <location>
        <begin position="995"/>
        <end position="1019"/>
    </location>
</feature>
<sequence length="2740" mass="297140">MRKGRVPLRTVLQNFINHVDSIEKQRIDGEDLYEKEFQELKAITESLKNEPGFECSHGEKEENRRKNRYKDILPYDYTRVVLKPTSSDAGDYINANYIKGAGGSRAYIACQGPLPHTLDDFWRMVVQCDVQVIVMASNETEGGKHKCECYWACEAGERRQFGEVGVSFVKSRQVCPDFLVRTLKITFPGDGGEAETRIVCQFHYSLWPDHGVPDSVKPLLAMVRLVRECQASETLPLLVHCSAGCGRTGTICAIDHVWTLLRTGRLPDCVDLLTMVKDMRRQRVAMVQTRDQYMLLHRALRHLFTDRLALIDEHPYANIAVDGSPLGLHHPASHKPTHNRNGSGSNTPTGISSPISTPASTPISTNTSINNSINTSTHASINTSTKTGTDISKASVNKAVPNSNGYADKSEESCSLRTSDGRTQDTSDASRAHRKDQQQETPSFSGVLGSSPTGLLSPQNHRSDQTEPQSPRCGSSELPEKNDCICRTDGSSCSSGRKCGVKESNVDEVDSSSDSSWRLRLKYQPQQQSRSQLQSPQSQSQLQSPQSQQQSPLLQQQFQSHVQPQHQRLLQPQPLRGSLSPQSTPYSTPLSTPQGGTPSATPNTTPGPLQGIGLLSPPQPPTPPTRSQTPSPVIALNMRAYEGCHSQQQHGHQQQGKQQGQQHFNNYVNSPQMLTQSLDSAARNQLSGQKGNFTLTDVKQAHQSQWGATGSRSQRGFTDGQNQRDFTDSQNQRDLTDSQNQHQGSFTAVHGLRSQGLKGFLEAGFDDQNPNQNNSVPANARVSAVKKPRKSMELNRRPSINKLKQLFETNKPEIFPNVACDETRPSSSSVKLSRSASSVTLRSSSLSLASDVGVKSMRLRRRPGLGSEESINFLQAPTYNASQNSDKISEFSKRVDHEMSTAAGLSLRICPPPPPLNERRNLEINRNVRSVEPDSLLSKSTNFSDDAARLCKPPSLPLHVSPNTKRRQHLRDHPSPLGTRIIVDERPALPVKLKKKSQSFRYAREQTPSSPLSNRSPDFSRKAVNEVNNYFSLERTKVESHSVASDKTCQQRRFGDVNSLPSESDEQTIFPSTGISSQISRPTTLFNDNDIRPQIPPKKSVQNRTKGIGSEVFGSSAPALSNSLDRSSSNCYAPKLLAAEAWKSSISSDSDQSLYDQLPCQGQQPHNSTTHKPYVNARLVRVADSASGEREVYFPMPSRRNIPGTNKPSPDYANYPEDDWLGHAAGGSSRSLPRNSMNAAPKSMPGSSTSMDMSPVEGKIQNAHMHSLDDVSAFPSKNYTNTSSYLKSVQELNTVRGALASANKAVTHEPIDFGEHSNAGSDDDVVVEVVNKEIVGENYRLEGSSSRPICLPNEDSLRNSLDSIARQVYQDCENYLLHGSNKSEVPNLMPTHAKKSYKNSANQESSSSRSSVDETSSSSSVGRNSRCLREATKQNGNRDDDPDVFTSEVKSRVSIAPPGLRTRERSNSYRQAVRNVPSNWKPKLQNLVDENLIMTDSMTSSYITESPEESQSEANSMSEELGNHMKSVNKYETIWFEKVRETGRSDENSRSACNVANDRRTEGNKWNEINNTSCISSSQDEGSSQRSVSSKRLHHPGSPGSGLWDRNFLGQTEEVSGPANSSEQSRASNTQAASNATSDENNHNNNQREEMAGSKRFPSSSVAKSGQFNGNLPSPSKEPIYVNTSELRATTQPHHRLTTSRPAANSSIVHSNYVDHANNNGNDKSCGLEPESFSLIPKPQGPSSTTPPKQISRAPFAPYMEVPLPKGLATSENAARSVISSTNTPNFPNFGDHRLQSYGKFLSESGQSRSLPPPPPPSSFKSKNPHQHFPSMERSAPLKPHSGAMLEGSAPLKPHSGAMLEPLYLSPIDAKREPEPVKGFPNQHSEVKISNSQGRRNFQNSYAVSRGVEDERHGNVACLSHGMPRAGHMARPPHGASAEFPYASSKAHIIGDFAIVGDSAVRLRRGARPPGGDLQPAVPVAPPRVKRHSAVGGAETPPDPGRQGTSDGRYTTTSPQLHRRSVHGAGGVEGNPPASPPALPAKTALHLLLPPPVPPATLSSCTSPAHAPLISSSMHSHGNFTSCNNQSFAPSGPQDSDNLVPVSRSRGNSSSMGDLSRTGDPPEDGPTRGTQEVGQRQSPNNTKLPDIKKRNGKRDEQQLKRQSYHGGNSGTNTTSTHHHHNTSDSYYHHHHHHQHSMVQHQHHHHGPHSSSSSSTTQGPAKQGTTKTSSDLSNTSSSSSDPRLHNANGRHKSDKPYSSPPSTSSSGHSQTQLQSSLASSSNSSAGQDGTSSPNRRASGDVLSVGAPSFFGGSTLKPYQHTSTSSPSHHTPPSNTDSMSSPEHLGKSSPHHPGSSPPHHPGSSPSHHPITSHPPNSPHAYLQRSLTSSAILVRSPNQSQPQNRSLERPDKINGVDTVSKTPPNPQATSKFSMPNLFKKFRGNVNSSTKLSPLQLAKKSYVHPNRGAGKQGTDVGGGDGVMSSYVGDEVMSQCGGDGVMSSQYKDERVMSQYGGDGATNVVGAQNDDDDAGQKPSGKKKNQKLPSSKGNVNKSRKVGAESRCQVPENVQDSAEDRSASASQKSKIPNAADSSNSSSSPYSFKGKSSKKGSKPDSNKKNNSTNESRYTGPESPTSPKPLARALGKFKFMRSLTGDQTDSGLSSSSSNGSTVKNKTSDNNSNGNGCSGNGSNGNGSNGSMSPLQKSASVGHSMFTSVVQDCGFPRSQKARRPSASPPPARQQYL</sequence>
<dbReference type="InterPro" id="IPR000242">
    <property type="entry name" value="PTP_cat"/>
</dbReference>
<feature type="compositionally biased region" description="Polar residues" evidence="8">
    <location>
        <begin position="2698"/>
        <end position="2714"/>
    </location>
</feature>
<dbReference type="GeneID" id="108680035"/>
<feature type="compositionally biased region" description="Polar residues" evidence="8">
    <location>
        <begin position="1006"/>
        <end position="1017"/>
    </location>
</feature>
<feature type="region of interest" description="Disordered" evidence="8">
    <location>
        <begin position="2084"/>
        <end position="2379"/>
    </location>
</feature>
<feature type="compositionally biased region" description="Basic and acidic residues" evidence="8">
    <location>
        <begin position="2145"/>
        <end position="2159"/>
    </location>
</feature>
<feature type="region of interest" description="Disordered" evidence="8">
    <location>
        <begin position="2494"/>
        <end position="2740"/>
    </location>
</feature>
<evidence type="ECO:0000313" key="12">
    <source>
        <dbReference type="RefSeq" id="XP_018024288.1"/>
    </source>
</evidence>
<feature type="compositionally biased region" description="Polar residues" evidence="8">
    <location>
        <begin position="2128"/>
        <end position="2143"/>
    </location>
</feature>
<feature type="compositionally biased region" description="Polar residues" evidence="8">
    <location>
        <begin position="386"/>
        <end position="405"/>
    </location>
</feature>
<evidence type="ECO:0000256" key="8">
    <source>
        <dbReference type="SAM" id="MobiDB-lite"/>
    </source>
</evidence>
<feature type="region of interest" description="Disordered" evidence="8">
    <location>
        <begin position="1713"/>
        <end position="1749"/>
    </location>
</feature>
<feature type="compositionally biased region" description="Basic and acidic residues" evidence="8">
    <location>
        <begin position="1427"/>
        <end position="1439"/>
    </location>
</feature>
<feature type="compositionally biased region" description="Polar residues" evidence="8">
    <location>
        <begin position="1609"/>
        <end position="1623"/>
    </location>
</feature>
<feature type="region of interest" description="Disordered" evidence="8">
    <location>
        <begin position="1964"/>
        <end position="2040"/>
    </location>
</feature>
<dbReference type="SUPFAM" id="SSF52799">
    <property type="entry name" value="(Phosphotyrosine protein) phosphatases II"/>
    <property type="match status" value="1"/>
</dbReference>
<evidence type="ECO:0000256" key="1">
    <source>
        <dbReference type="ARBA" id="ARBA00004496"/>
    </source>
</evidence>
<feature type="compositionally biased region" description="Polar residues" evidence="8">
    <location>
        <begin position="1657"/>
        <end position="1674"/>
    </location>
</feature>
<dbReference type="Gene3D" id="3.90.190.10">
    <property type="entry name" value="Protein tyrosine phosphatase superfamily"/>
    <property type="match status" value="1"/>
</dbReference>
<dbReference type="GO" id="GO:0004726">
    <property type="term" value="F:non-membrane spanning protein tyrosine phosphatase activity"/>
    <property type="evidence" value="ECO:0007669"/>
    <property type="project" value="InterPro"/>
</dbReference>
<feature type="compositionally biased region" description="Low complexity" evidence="8">
    <location>
        <begin position="2259"/>
        <end position="2291"/>
    </location>
</feature>
<comment type="subcellular location">
    <subcellularLocation>
        <location evidence="1">Cytoplasm</location>
    </subcellularLocation>
</comment>
<dbReference type="InterPro" id="IPR000387">
    <property type="entry name" value="Tyr_Pase_dom"/>
</dbReference>
<feature type="compositionally biased region" description="Gly residues" evidence="8">
    <location>
        <begin position="2681"/>
        <end position="2692"/>
    </location>
</feature>
<feature type="compositionally biased region" description="Polar residues" evidence="8">
    <location>
        <begin position="2084"/>
        <end position="2097"/>
    </location>
</feature>
<feature type="region of interest" description="Disordered" evidence="8">
    <location>
        <begin position="1394"/>
        <end position="1470"/>
    </location>
</feature>
<dbReference type="RefSeq" id="XP_018024288.1">
    <property type="nucleotide sequence ID" value="XM_018168799.2"/>
</dbReference>
<feature type="region of interest" description="Disordered" evidence="8">
    <location>
        <begin position="762"/>
        <end position="792"/>
    </location>
</feature>
<feature type="compositionally biased region" description="Polar residues" evidence="8">
    <location>
        <begin position="1228"/>
        <end position="1238"/>
    </location>
</feature>
<feature type="region of interest" description="Disordered" evidence="8">
    <location>
        <begin position="327"/>
        <end position="631"/>
    </location>
</feature>
<feature type="domain" description="Tyrosine-protein phosphatase" evidence="9">
    <location>
        <begin position="33"/>
        <end position="303"/>
    </location>
</feature>
<feature type="compositionally biased region" description="Polar residues" evidence="8">
    <location>
        <begin position="584"/>
        <end position="607"/>
    </location>
</feature>
<keyword evidence="6" id="KW-0904">Protein phosphatase</keyword>
<evidence type="ECO:0000259" key="9">
    <source>
        <dbReference type="PROSITE" id="PS50055"/>
    </source>
</evidence>
<keyword evidence="4" id="KW-0597">Phosphoprotein</keyword>
<organism evidence="11 12">
    <name type="scientific">Hyalella azteca</name>
    <name type="common">Amphipod</name>
    <dbReference type="NCBI Taxonomy" id="294128"/>
    <lineage>
        <taxon>Eukaryota</taxon>
        <taxon>Metazoa</taxon>
        <taxon>Ecdysozoa</taxon>
        <taxon>Arthropoda</taxon>
        <taxon>Crustacea</taxon>
        <taxon>Multicrustacea</taxon>
        <taxon>Malacostraca</taxon>
        <taxon>Eumalacostraca</taxon>
        <taxon>Peracarida</taxon>
        <taxon>Amphipoda</taxon>
        <taxon>Senticaudata</taxon>
        <taxon>Talitrida</taxon>
        <taxon>Talitroidea</taxon>
        <taxon>Hyalellidae</taxon>
        <taxon>Hyalella</taxon>
    </lineage>
</organism>
<comment type="similarity">
    <text evidence="7">Belongs to the protein-tyrosine phosphatase family. Non-receptor class 4 subfamily.</text>
</comment>
<feature type="compositionally biased region" description="Polar residues" evidence="8">
    <location>
        <begin position="1160"/>
        <end position="1171"/>
    </location>
</feature>
<dbReference type="PRINTS" id="PR00700">
    <property type="entry name" value="PRTYPHPHTASE"/>
</dbReference>
<dbReference type="FunFam" id="3.90.190.10:FF:000045">
    <property type="entry name" value="Tyrosine-protein phosphatase non-receptor type 12"/>
    <property type="match status" value="1"/>
</dbReference>
<dbReference type="EC" id="3.1.3.48" evidence="2"/>
<keyword evidence="5" id="KW-0378">Hydrolase</keyword>
<feature type="compositionally biased region" description="Low complexity" evidence="8">
    <location>
        <begin position="1573"/>
        <end position="1588"/>
    </location>
</feature>
<evidence type="ECO:0000313" key="11">
    <source>
        <dbReference type="Proteomes" id="UP000694843"/>
    </source>
</evidence>
<feature type="compositionally biased region" description="Low complexity" evidence="8">
    <location>
        <begin position="2656"/>
        <end position="2680"/>
    </location>
</feature>
<feature type="compositionally biased region" description="Basic and acidic residues" evidence="8">
    <location>
        <begin position="1640"/>
        <end position="1653"/>
    </location>
</feature>